<feature type="transmembrane region" description="Helical" evidence="1">
    <location>
        <begin position="33"/>
        <end position="56"/>
    </location>
</feature>
<feature type="non-terminal residue" evidence="2">
    <location>
        <position position="71"/>
    </location>
</feature>
<keyword evidence="1" id="KW-1133">Transmembrane helix</keyword>
<evidence type="ECO:0000313" key="2">
    <source>
        <dbReference type="EMBL" id="KKR13628.1"/>
    </source>
</evidence>
<organism evidence="2 3">
    <name type="scientific">Candidatus Falkowbacteria bacterium GW2011_GWA2_39_24</name>
    <dbReference type="NCBI Taxonomy" id="1618634"/>
    <lineage>
        <taxon>Bacteria</taxon>
        <taxon>Candidatus Falkowiibacteriota</taxon>
    </lineage>
</organism>
<sequence>MYWTILVAGFAGGMVRGIVGFIKYQYSYKNVGFNLSYFFAMMFLSGIVGLLTAAAFRYNASFSFVIGYAGG</sequence>
<dbReference type="EMBL" id="LBWS01000043">
    <property type="protein sequence ID" value="KKR13628.1"/>
    <property type="molecule type" value="Genomic_DNA"/>
</dbReference>
<keyword evidence="1" id="KW-0472">Membrane</keyword>
<dbReference type="Proteomes" id="UP000034048">
    <property type="component" value="Unassembled WGS sequence"/>
</dbReference>
<accession>A0A0G0NDT1</accession>
<name>A0A0G0NDT1_9BACT</name>
<evidence type="ECO:0000313" key="3">
    <source>
        <dbReference type="Proteomes" id="UP000034048"/>
    </source>
</evidence>
<reference evidence="2 3" key="1">
    <citation type="journal article" date="2015" name="Nature">
        <title>rRNA introns, odd ribosomes, and small enigmatic genomes across a large radiation of phyla.</title>
        <authorList>
            <person name="Brown C.T."/>
            <person name="Hug L.A."/>
            <person name="Thomas B.C."/>
            <person name="Sharon I."/>
            <person name="Castelle C.J."/>
            <person name="Singh A."/>
            <person name="Wilkins M.J."/>
            <person name="Williams K.H."/>
            <person name="Banfield J.F."/>
        </authorList>
    </citation>
    <scope>NUCLEOTIDE SEQUENCE [LARGE SCALE GENOMIC DNA]</scope>
</reference>
<protein>
    <submittedName>
        <fullName evidence="2">Uncharacterized protein</fullName>
    </submittedName>
</protein>
<dbReference type="AlphaFoldDB" id="A0A0G0NDT1"/>
<proteinExistence type="predicted"/>
<evidence type="ECO:0000256" key="1">
    <source>
        <dbReference type="SAM" id="Phobius"/>
    </source>
</evidence>
<keyword evidence="1" id="KW-0812">Transmembrane</keyword>
<gene>
    <name evidence="2" type="ORF">UT42_C0043G0009</name>
</gene>
<comment type="caution">
    <text evidence="2">The sequence shown here is derived from an EMBL/GenBank/DDBJ whole genome shotgun (WGS) entry which is preliminary data.</text>
</comment>